<feature type="region of interest" description="Disordered" evidence="1">
    <location>
        <begin position="153"/>
        <end position="175"/>
    </location>
</feature>
<keyword evidence="3" id="KW-1185">Reference proteome</keyword>
<dbReference type="AlphaFoldDB" id="A0A8H7D983"/>
<feature type="region of interest" description="Disordered" evidence="1">
    <location>
        <begin position="260"/>
        <end position="299"/>
    </location>
</feature>
<comment type="caution">
    <text evidence="2">The sequence shown here is derived from an EMBL/GenBank/DDBJ whole genome shotgun (WGS) entry which is preliminary data.</text>
</comment>
<dbReference type="Proteomes" id="UP000623467">
    <property type="component" value="Unassembled WGS sequence"/>
</dbReference>
<evidence type="ECO:0000313" key="2">
    <source>
        <dbReference type="EMBL" id="KAF7366954.1"/>
    </source>
</evidence>
<organism evidence="2 3">
    <name type="scientific">Mycena sanguinolenta</name>
    <dbReference type="NCBI Taxonomy" id="230812"/>
    <lineage>
        <taxon>Eukaryota</taxon>
        <taxon>Fungi</taxon>
        <taxon>Dikarya</taxon>
        <taxon>Basidiomycota</taxon>
        <taxon>Agaricomycotina</taxon>
        <taxon>Agaricomycetes</taxon>
        <taxon>Agaricomycetidae</taxon>
        <taxon>Agaricales</taxon>
        <taxon>Marasmiineae</taxon>
        <taxon>Mycenaceae</taxon>
        <taxon>Mycena</taxon>
    </lineage>
</organism>
<sequence length="647" mass="70710">MAPPSLATDNNTCPWCFARLAIQWCKSGANKRKAYLVCEDIDLHPQQEKFWHWWGLEASLRARALLSSTPSPTLGDNNSAFSFASTSASSFTVPSSSSSSSAVAMTTTRPTSAQCRYVGGCKSSRVAPACKSRCCKQHCIVLNNGSCPVKTHDPATMSERQRRAGNVPPPLPERRRALFSPAPAASRAQSPVNNFTPSFLGALDDLAQQQNLEWDYGPALQQARIDSPGVIPSLSPHEAADHEDEELQLALALSLASSPRSSASASSSQVVPPPPSQPRVPASSVARKTTLPKPPRITTQLNPAWMSQAAGTRPANDTFAVRQPSARRAPVDLTTVQRFTLVYWDEDAKPPLILGVTECPSWPEFRLSESTRTLSLLGTDLAAVEYYNVRFCLWTRIDLSYTHILTSDTYLLLRRIGVSGLDEERLIDRFVHLPGPQHIRYNLTAEREAVRHKLKARQTQTTPDEVEIVKVNGIKIEPGTDCPRITRPTLRIVTSSAGNAVTDPICLDDDTTPSSTTSSSPSSLFSTLPSLSSSPTPPTSPFLNAMQSSSEAPSLSATSMKWPAGMYTIDMANGFLHMEATDMQHLPLAQRFQQVFKTTCVFKQRTYSDAQLRWTRGSESLRTAALDAGRTRAGLWSAYAAQVPLKN</sequence>
<name>A0A8H7D983_9AGAR</name>
<protein>
    <submittedName>
        <fullName evidence="2">Uncharacterized protein</fullName>
    </submittedName>
</protein>
<feature type="region of interest" description="Disordered" evidence="1">
    <location>
        <begin position="227"/>
        <end position="246"/>
    </location>
</feature>
<dbReference type="EMBL" id="JACAZH010000006">
    <property type="protein sequence ID" value="KAF7366954.1"/>
    <property type="molecule type" value="Genomic_DNA"/>
</dbReference>
<evidence type="ECO:0000313" key="3">
    <source>
        <dbReference type="Proteomes" id="UP000623467"/>
    </source>
</evidence>
<proteinExistence type="predicted"/>
<feature type="compositionally biased region" description="Low complexity" evidence="1">
    <location>
        <begin position="260"/>
        <end position="270"/>
    </location>
</feature>
<dbReference type="OrthoDB" id="2688096at2759"/>
<gene>
    <name evidence="2" type="ORF">MSAN_00954100</name>
</gene>
<accession>A0A8H7D983</accession>
<feature type="compositionally biased region" description="Low complexity" evidence="1">
    <location>
        <begin position="512"/>
        <end position="534"/>
    </location>
</feature>
<evidence type="ECO:0000256" key="1">
    <source>
        <dbReference type="SAM" id="MobiDB-lite"/>
    </source>
</evidence>
<feature type="region of interest" description="Disordered" evidence="1">
    <location>
        <begin position="503"/>
        <end position="548"/>
    </location>
</feature>
<reference evidence="2" key="1">
    <citation type="submission" date="2020-05" db="EMBL/GenBank/DDBJ databases">
        <title>Mycena genomes resolve the evolution of fungal bioluminescence.</title>
        <authorList>
            <person name="Tsai I.J."/>
        </authorList>
    </citation>
    <scope>NUCLEOTIDE SEQUENCE</scope>
    <source>
        <strain evidence="2">160909Yilan</strain>
    </source>
</reference>